<keyword evidence="3" id="KW-1185">Reference proteome</keyword>
<evidence type="ECO:0000313" key="2">
    <source>
        <dbReference type="EMBL" id="CAJ1376692.1"/>
    </source>
</evidence>
<reference evidence="2" key="1">
    <citation type="submission" date="2023-08" db="EMBL/GenBank/DDBJ databases">
        <authorList>
            <person name="Chen Y."/>
            <person name="Shah S."/>
            <person name="Dougan E. K."/>
            <person name="Thang M."/>
            <person name="Chan C."/>
        </authorList>
    </citation>
    <scope>NUCLEOTIDE SEQUENCE</scope>
</reference>
<dbReference type="Proteomes" id="UP001178507">
    <property type="component" value="Unassembled WGS sequence"/>
</dbReference>
<gene>
    <name evidence="2" type="ORF">EVOR1521_LOCUS5685</name>
</gene>
<sequence>MVCALHALLATVALAGMDVCSLPSGNVFTKEELEPLEGPRLLPATAARQKLASELLPAVKALSQLGLGQPLKHLETILPAAAALAADIAQQTGSVVSAALHVGTSGGCSAEPNETLVLQLKDSCDWSFWRPLLHRLDHADSACAPEAAEVAKLARGAVLRLPRDFVHAQRCEASSYLVFSLMPRITPVRVLLDVAKAHNQPEVAQKISAALQKHDGLSMRLQRGLREGALTGVLLLLEELASGLDPALARTMVQQRLQELRSLGHTKLDGAMGGGLGHRWN</sequence>
<feature type="chain" id="PRO_5041313089" evidence="1">
    <location>
        <begin position="16"/>
        <end position="281"/>
    </location>
</feature>
<dbReference type="EMBL" id="CAUJNA010000413">
    <property type="protein sequence ID" value="CAJ1376692.1"/>
    <property type="molecule type" value="Genomic_DNA"/>
</dbReference>
<protein>
    <submittedName>
        <fullName evidence="2">Uncharacterized protein</fullName>
    </submittedName>
</protein>
<accession>A0AA36HWN6</accession>
<dbReference type="Gene3D" id="2.60.120.650">
    <property type="entry name" value="Cupin"/>
    <property type="match status" value="1"/>
</dbReference>
<feature type="signal peptide" evidence="1">
    <location>
        <begin position="1"/>
        <end position="15"/>
    </location>
</feature>
<dbReference type="AlphaFoldDB" id="A0AA36HWN6"/>
<evidence type="ECO:0000256" key="1">
    <source>
        <dbReference type="SAM" id="SignalP"/>
    </source>
</evidence>
<organism evidence="2 3">
    <name type="scientific">Effrenium voratum</name>
    <dbReference type="NCBI Taxonomy" id="2562239"/>
    <lineage>
        <taxon>Eukaryota</taxon>
        <taxon>Sar</taxon>
        <taxon>Alveolata</taxon>
        <taxon>Dinophyceae</taxon>
        <taxon>Suessiales</taxon>
        <taxon>Symbiodiniaceae</taxon>
        <taxon>Effrenium</taxon>
    </lineage>
</organism>
<name>A0AA36HWN6_9DINO</name>
<keyword evidence="1" id="KW-0732">Signal</keyword>
<evidence type="ECO:0000313" key="3">
    <source>
        <dbReference type="Proteomes" id="UP001178507"/>
    </source>
</evidence>
<proteinExistence type="predicted"/>
<comment type="caution">
    <text evidence="2">The sequence shown here is derived from an EMBL/GenBank/DDBJ whole genome shotgun (WGS) entry which is preliminary data.</text>
</comment>